<accession>A0AAU9TPH8</accession>
<dbReference type="InterPro" id="IPR000477">
    <property type="entry name" value="RT_dom"/>
</dbReference>
<dbReference type="PROSITE" id="PS50878">
    <property type="entry name" value="RT_POL"/>
    <property type="match status" value="1"/>
</dbReference>
<evidence type="ECO:0000313" key="2">
    <source>
        <dbReference type="EMBL" id="CAH2087339.1"/>
    </source>
</evidence>
<name>A0AAU9TPH8_EUPED</name>
<dbReference type="GO" id="GO:0071897">
    <property type="term" value="P:DNA biosynthetic process"/>
    <property type="evidence" value="ECO:0007669"/>
    <property type="project" value="UniProtKB-ARBA"/>
</dbReference>
<dbReference type="SUPFAM" id="SSF56219">
    <property type="entry name" value="DNase I-like"/>
    <property type="match status" value="1"/>
</dbReference>
<dbReference type="Gene3D" id="3.60.10.10">
    <property type="entry name" value="Endonuclease/exonuclease/phosphatase"/>
    <property type="match status" value="1"/>
</dbReference>
<reference evidence="2" key="1">
    <citation type="submission" date="2022-03" db="EMBL/GenBank/DDBJ databases">
        <authorList>
            <person name="Tunstrom K."/>
        </authorList>
    </citation>
    <scope>NUCLEOTIDE SEQUENCE</scope>
</reference>
<sequence>MINDDYFTCSSDDYASAENSFDSLTSDSNLLEDKLLKVFPENLHSLSFVHINAQSIMAHYSDLLTSFSTGTIDGILVSATWLRPSIPSTCCSLPGFQLYRNDRVDRGGGGVGIYLRSHIPASVICYSSHQITGSLEYLFLELSVRHKKILLGVLYCPNDKINYFNELEDVLERLVPTFDHVICMGDLNTCLLKHDRRAQTLNSILSSFNLHTLPLSTPTHYFPNCRPSLIDLIFVSNPNIAISHGQMTAPFSHHDLIFLAYKVRPPRVRGKVHYKRDFKHMDVERLREDIRNTNWSIVLAADNIDDMVVSFTTELIKIYDIHAPVKPVRMKHAPAPWLTPVIKRTMARRDRAKTKNKQNPTEENLNSYKKLRNICNRMCRDAKRRYIHTSIQGLCQSQAWRFLRSLGVGKSMVNCQSTVNLNALNSHFITPPLTVDSNTKAATLSFLSTLISPDLPSFSFETVTQEVIKKHVHYISTKAIGSDNLSLDMILPVLEDIAPVITHIINYSLTCNVFPSLWKKAFVIPLPKISNPTLPSQFRPISILPLLSKVLESVVHSQIYTHLSSNNLICPYQSGFRPSHSTVGALLSVAEDVRYAMDQTKLTAMILLDFSSAFNSVDYDILLGTLRAVNISPAVIDWFHSYLSGRQQCVSFDDHMSDWMELTAGVPQGGVLSPLLFSVFINNVSRVITSPFHLYADDLQIYRHFRLTELHEAVENLNNDLAAVHVWAESFGLLVNPTKSQAIIIGSSRLRNRLDWKSVPKISYSGVVIPYCDKVRNLGLIMDCNFSWAAHVNEVSKRLHYTFHSLKRLQFFLPSKTKIMLAQTLLLPILDYADVCYLDVTEELLRKLERLQNLAIRFIFGLRKFDRISHFRAQLKWLPIRFRRDMHILSTLFNILRDPNAPSYLRSRFNLLPSPNRSRRPGITPMLDVPKCNTKFRLNSFSVRASILWNNLPKDIQTSPSLVSFKHKIKKHLLSLANV</sequence>
<evidence type="ECO:0000259" key="1">
    <source>
        <dbReference type="PROSITE" id="PS50878"/>
    </source>
</evidence>
<dbReference type="SUPFAM" id="SSF56672">
    <property type="entry name" value="DNA/RNA polymerases"/>
    <property type="match status" value="1"/>
</dbReference>
<dbReference type="CDD" id="cd01650">
    <property type="entry name" value="RT_nLTR_like"/>
    <property type="match status" value="1"/>
</dbReference>
<dbReference type="InterPro" id="IPR036691">
    <property type="entry name" value="Endo/exonu/phosph_ase_sf"/>
</dbReference>
<proteinExistence type="predicted"/>
<dbReference type="EMBL" id="CAKOGL010000006">
    <property type="protein sequence ID" value="CAH2087339.1"/>
    <property type="molecule type" value="Genomic_DNA"/>
</dbReference>
<comment type="caution">
    <text evidence="2">The sequence shown here is derived from an EMBL/GenBank/DDBJ whole genome shotgun (WGS) entry which is preliminary data.</text>
</comment>
<dbReference type="Proteomes" id="UP001153954">
    <property type="component" value="Unassembled WGS sequence"/>
</dbReference>
<feature type="domain" description="Reverse transcriptase" evidence="1">
    <location>
        <begin position="507"/>
        <end position="769"/>
    </location>
</feature>
<organism evidence="2 3">
    <name type="scientific">Euphydryas editha</name>
    <name type="common">Edith's checkerspot</name>
    <dbReference type="NCBI Taxonomy" id="104508"/>
    <lineage>
        <taxon>Eukaryota</taxon>
        <taxon>Metazoa</taxon>
        <taxon>Ecdysozoa</taxon>
        <taxon>Arthropoda</taxon>
        <taxon>Hexapoda</taxon>
        <taxon>Insecta</taxon>
        <taxon>Pterygota</taxon>
        <taxon>Neoptera</taxon>
        <taxon>Endopterygota</taxon>
        <taxon>Lepidoptera</taxon>
        <taxon>Glossata</taxon>
        <taxon>Ditrysia</taxon>
        <taxon>Papilionoidea</taxon>
        <taxon>Nymphalidae</taxon>
        <taxon>Nymphalinae</taxon>
        <taxon>Euphydryas</taxon>
    </lineage>
</organism>
<dbReference type="GO" id="GO:0003824">
    <property type="term" value="F:catalytic activity"/>
    <property type="evidence" value="ECO:0007669"/>
    <property type="project" value="InterPro"/>
</dbReference>
<protein>
    <recommendedName>
        <fullName evidence="1">Reverse transcriptase domain-containing protein</fullName>
    </recommendedName>
</protein>
<dbReference type="InterPro" id="IPR005135">
    <property type="entry name" value="Endo/exonuclease/phosphatase"/>
</dbReference>
<evidence type="ECO:0000313" key="3">
    <source>
        <dbReference type="Proteomes" id="UP001153954"/>
    </source>
</evidence>
<gene>
    <name evidence="2" type="ORF">EEDITHA_LOCUS3612</name>
</gene>
<dbReference type="AlphaFoldDB" id="A0AAU9TPH8"/>
<dbReference type="Pfam" id="PF03372">
    <property type="entry name" value="Exo_endo_phos"/>
    <property type="match status" value="1"/>
</dbReference>
<dbReference type="Pfam" id="PF00078">
    <property type="entry name" value="RVT_1"/>
    <property type="match status" value="1"/>
</dbReference>
<dbReference type="InterPro" id="IPR043502">
    <property type="entry name" value="DNA/RNA_pol_sf"/>
</dbReference>
<keyword evidence="3" id="KW-1185">Reference proteome</keyword>
<dbReference type="PANTHER" id="PTHR33332">
    <property type="entry name" value="REVERSE TRANSCRIPTASE DOMAIN-CONTAINING PROTEIN"/>
    <property type="match status" value="1"/>
</dbReference>